<gene>
    <name evidence="2" type="ORF">J3D65DRAFT_617568</name>
</gene>
<feature type="transmembrane region" description="Helical" evidence="1">
    <location>
        <begin position="14"/>
        <end position="35"/>
    </location>
</feature>
<organism evidence="2 3">
    <name type="scientific">Phyllosticta citribraziliensis</name>
    <dbReference type="NCBI Taxonomy" id="989973"/>
    <lineage>
        <taxon>Eukaryota</taxon>
        <taxon>Fungi</taxon>
        <taxon>Dikarya</taxon>
        <taxon>Ascomycota</taxon>
        <taxon>Pezizomycotina</taxon>
        <taxon>Dothideomycetes</taxon>
        <taxon>Dothideomycetes incertae sedis</taxon>
        <taxon>Botryosphaeriales</taxon>
        <taxon>Phyllostictaceae</taxon>
        <taxon>Phyllosticta</taxon>
    </lineage>
</organism>
<evidence type="ECO:0000256" key="1">
    <source>
        <dbReference type="SAM" id="Phobius"/>
    </source>
</evidence>
<dbReference type="Proteomes" id="UP001360953">
    <property type="component" value="Unassembled WGS sequence"/>
</dbReference>
<reference evidence="2 3" key="1">
    <citation type="submission" date="2024-04" db="EMBL/GenBank/DDBJ databases">
        <title>Phyllosticta paracitricarpa is synonymous to the EU quarantine fungus P. citricarpa based on phylogenomic analyses.</title>
        <authorList>
            <consortium name="Lawrence Berkeley National Laboratory"/>
            <person name="Van ingen-buijs V.A."/>
            <person name="Van westerhoven A.C."/>
            <person name="Haridas S."/>
            <person name="Skiadas P."/>
            <person name="Martin F."/>
            <person name="Groenewald J.Z."/>
            <person name="Crous P.W."/>
            <person name="Seidl M.F."/>
        </authorList>
    </citation>
    <scope>NUCLEOTIDE SEQUENCE [LARGE SCALE GENOMIC DNA]</scope>
    <source>
        <strain evidence="2 3">CPC 17464</strain>
    </source>
</reference>
<evidence type="ECO:0008006" key="4">
    <source>
        <dbReference type="Google" id="ProtNLM"/>
    </source>
</evidence>
<accession>A0ABR1M2X6</accession>
<keyword evidence="3" id="KW-1185">Reference proteome</keyword>
<keyword evidence="1" id="KW-0472">Membrane</keyword>
<dbReference type="RefSeq" id="XP_066658056.1">
    <property type="nucleotide sequence ID" value="XM_066799561.1"/>
</dbReference>
<keyword evidence="1" id="KW-1133">Transmembrane helix</keyword>
<name>A0ABR1M2X6_9PEZI</name>
<proteinExistence type="predicted"/>
<protein>
    <recommendedName>
        <fullName evidence="4">Secreted protein</fullName>
    </recommendedName>
</protein>
<comment type="caution">
    <text evidence="2">The sequence shown here is derived from an EMBL/GenBank/DDBJ whole genome shotgun (WGS) entry which is preliminary data.</text>
</comment>
<dbReference type="EMBL" id="JBBPEH010000003">
    <property type="protein sequence ID" value="KAK7541125.1"/>
    <property type="molecule type" value="Genomic_DNA"/>
</dbReference>
<sequence length="89" mass="10336">MGTPHDQTIRDSGLIIPLYFLLLMALSAFCDGSFWRRSCMARHRRRCNGERKEALKIPPNDAWRHAKGDRRISCINEYTSFIIHSGSRE</sequence>
<evidence type="ECO:0000313" key="3">
    <source>
        <dbReference type="Proteomes" id="UP001360953"/>
    </source>
</evidence>
<evidence type="ECO:0000313" key="2">
    <source>
        <dbReference type="EMBL" id="KAK7541125.1"/>
    </source>
</evidence>
<keyword evidence="1" id="KW-0812">Transmembrane</keyword>
<dbReference type="GeneID" id="92032467"/>